<comment type="caution">
    <text evidence="1">The sequence shown here is derived from an EMBL/GenBank/DDBJ whole genome shotgun (WGS) entry which is preliminary data.</text>
</comment>
<evidence type="ECO:0000313" key="2">
    <source>
        <dbReference type="Proteomes" id="UP001333110"/>
    </source>
</evidence>
<gene>
    <name evidence="1" type="ORF">QYF61_008821</name>
</gene>
<dbReference type="EMBL" id="JAUNZN010000018">
    <property type="protein sequence ID" value="KAK4810849.1"/>
    <property type="molecule type" value="Genomic_DNA"/>
</dbReference>
<keyword evidence="2" id="KW-1185">Reference proteome</keyword>
<dbReference type="Proteomes" id="UP001333110">
    <property type="component" value="Unassembled WGS sequence"/>
</dbReference>
<reference evidence="1 2" key="1">
    <citation type="journal article" date="2023" name="J. Hered.">
        <title>Chromosome-level genome of the wood stork (Mycteria americana) provides insight into avian chromosome evolution.</title>
        <authorList>
            <person name="Flamio R. Jr."/>
            <person name="Ramstad K.M."/>
        </authorList>
    </citation>
    <scope>NUCLEOTIDE SEQUENCE [LARGE SCALE GENOMIC DNA]</scope>
    <source>
        <strain evidence="1">JAX WOST 10</strain>
    </source>
</reference>
<dbReference type="AlphaFoldDB" id="A0AAN7MR77"/>
<proteinExistence type="predicted"/>
<sequence>MLGAAPLGQKIQRDHDILWQDMAAWVENIAVKVRNVDAHMPKSCATEEYQNNEQVDKAAKIGVVQVDLDWECTGELFVARWPHETSGHLGKDAIYR</sequence>
<name>A0AAN7MR77_MYCAM</name>
<evidence type="ECO:0000313" key="1">
    <source>
        <dbReference type="EMBL" id="KAK4810849.1"/>
    </source>
</evidence>
<organism evidence="1 2">
    <name type="scientific">Mycteria americana</name>
    <name type="common">Wood stork</name>
    <dbReference type="NCBI Taxonomy" id="33587"/>
    <lineage>
        <taxon>Eukaryota</taxon>
        <taxon>Metazoa</taxon>
        <taxon>Chordata</taxon>
        <taxon>Craniata</taxon>
        <taxon>Vertebrata</taxon>
        <taxon>Euteleostomi</taxon>
        <taxon>Archelosauria</taxon>
        <taxon>Archosauria</taxon>
        <taxon>Dinosauria</taxon>
        <taxon>Saurischia</taxon>
        <taxon>Theropoda</taxon>
        <taxon>Coelurosauria</taxon>
        <taxon>Aves</taxon>
        <taxon>Neognathae</taxon>
        <taxon>Neoaves</taxon>
        <taxon>Aequornithes</taxon>
        <taxon>Ciconiiformes</taxon>
        <taxon>Ciconiidae</taxon>
        <taxon>Mycteria</taxon>
    </lineage>
</organism>
<accession>A0AAN7MR77</accession>
<protein>
    <submittedName>
        <fullName evidence="1">Uncharacterized protein</fullName>
    </submittedName>
</protein>